<keyword evidence="2" id="KW-1185">Reference proteome</keyword>
<accession>A0A371EKN5</accession>
<name>A0A371EKN5_MUCPR</name>
<organism evidence="1 2">
    <name type="scientific">Mucuna pruriens</name>
    <name type="common">Velvet bean</name>
    <name type="synonym">Dolichos pruriens</name>
    <dbReference type="NCBI Taxonomy" id="157652"/>
    <lineage>
        <taxon>Eukaryota</taxon>
        <taxon>Viridiplantae</taxon>
        <taxon>Streptophyta</taxon>
        <taxon>Embryophyta</taxon>
        <taxon>Tracheophyta</taxon>
        <taxon>Spermatophyta</taxon>
        <taxon>Magnoliopsida</taxon>
        <taxon>eudicotyledons</taxon>
        <taxon>Gunneridae</taxon>
        <taxon>Pentapetalae</taxon>
        <taxon>rosids</taxon>
        <taxon>fabids</taxon>
        <taxon>Fabales</taxon>
        <taxon>Fabaceae</taxon>
        <taxon>Papilionoideae</taxon>
        <taxon>50 kb inversion clade</taxon>
        <taxon>NPAAA clade</taxon>
        <taxon>indigoferoid/millettioid clade</taxon>
        <taxon>Phaseoleae</taxon>
        <taxon>Mucuna</taxon>
    </lineage>
</organism>
<protein>
    <submittedName>
        <fullName evidence="1">Uncharacterized protein</fullName>
    </submittedName>
</protein>
<gene>
    <name evidence="1" type="ORF">CR513_54685</name>
</gene>
<dbReference type="OrthoDB" id="1432129at2759"/>
<proteinExistence type="predicted"/>
<evidence type="ECO:0000313" key="1">
    <source>
        <dbReference type="EMBL" id="RDX66534.1"/>
    </source>
</evidence>
<dbReference type="EMBL" id="QJKJ01013397">
    <property type="protein sequence ID" value="RDX66534.1"/>
    <property type="molecule type" value="Genomic_DNA"/>
</dbReference>
<reference evidence="1" key="1">
    <citation type="submission" date="2018-05" db="EMBL/GenBank/DDBJ databases">
        <title>Draft genome of Mucuna pruriens seed.</title>
        <authorList>
            <person name="Nnadi N.E."/>
            <person name="Vos R."/>
            <person name="Hasami M.H."/>
            <person name="Devisetty U.K."/>
            <person name="Aguiy J.C."/>
        </authorList>
    </citation>
    <scope>NUCLEOTIDE SEQUENCE [LARGE SCALE GENOMIC DNA]</scope>
    <source>
        <strain evidence="1">JCA_2017</strain>
    </source>
</reference>
<dbReference type="AlphaFoldDB" id="A0A371EKN5"/>
<evidence type="ECO:0000313" key="2">
    <source>
        <dbReference type="Proteomes" id="UP000257109"/>
    </source>
</evidence>
<dbReference type="Proteomes" id="UP000257109">
    <property type="component" value="Unassembled WGS sequence"/>
</dbReference>
<feature type="non-terminal residue" evidence="1">
    <location>
        <position position="1"/>
    </location>
</feature>
<comment type="caution">
    <text evidence="1">The sequence shown here is derived from an EMBL/GenBank/DDBJ whole genome shotgun (WGS) entry which is preliminary data.</text>
</comment>
<sequence>MKFNTQYLTSRPHHLTPMALVNLRQGENESLWHGSQTSRSFSDSLCRDLPTSMDELRMRVISYIQMEEMIEFPDSVCVGQSSAPHNTKEHGHFG</sequence>